<gene>
    <name evidence="10" type="primary">bgaC</name>
    <name evidence="10" type="ordered locus">AAur_2821</name>
</gene>
<reference evidence="10 11" key="1">
    <citation type="journal article" date="2006" name="PLoS Genet.">
        <title>Secrets of soil survival revealed by the genome sequence of Arthrobacter aurescens TC1.</title>
        <authorList>
            <person name="Mongodin E.F."/>
            <person name="Shapir N."/>
            <person name="Daugherty S.C."/>
            <person name="DeBoy R.T."/>
            <person name="Emerson J.B."/>
            <person name="Shvartzbeyn A."/>
            <person name="Radune D."/>
            <person name="Vamathevan J."/>
            <person name="Riggs F."/>
            <person name="Grinberg V."/>
            <person name="Khouri H."/>
            <person name="Wackett L.P."/>
            <person name="Nelson K.E."/>
            <person name="Sadowsky M.J."/>
        </authorList>
    </citation>
    <scope>NUCLEOTIDE SEQUENCE [LARGE SCALE GENOMIC DNA]</scope>
    <source>
        <strain evidence="10 11">TC1</strain>
    </source>
</reference>
<evidence type="ECO:0000256" key="6">
    <source>
        <dbReference type="RuleBase" id="RU003679"/>
    </source>
</evidence>
<dbReference type="Gene3D" id="3.20.20.80">
    <property type="entry name" value="Glycosidases"/>
    <property type="match status" value="1"/>
</dbReference>
<dbReference type="CAZy" id="GH35">
    <property type="family name" value="Glycoside Hydrolase Family 35"/>
</dbReference>
<evidence type="ECO:0000256" key="3">
    <source>
        <dbReference type="ARBA" id="ARBA00023295"/>
    </source>
</evidence>
<feature type="active site" description="Nucleophile" evidence="4">
    <location>
        <position position="237"/>
    </location>
</feature>
<feature type="domain" description="Glycoside hydrolase 35 catalytic" evidence="7">
    <location>
        <begin position="13"/>
        <end position="324"/>
    </location>
</feature>
<dbReference type="InterPro" id="IPR048913">
    <property type="entry name" value="BetaGal_gal-bd"/>
</dbReference>
<dbReference type="PROSITE" id="PS01182">
    <property type="entry name" value="GLYCOSYL_HYDROL_F35"/>
    <property type="match status" value="1"/>
</dbReference>
<dbReference type="SMR" id="A1R8G9"/>
<organism evidence="10 11">
    <name type="scientific">Paenarthrobacter aurescens (strain TC1)</name>
    <dbReference type="NCBI Taxonomy" id="290340"/>
    <lineage>
        <taxon>Bacteria</taxon>
        <taxon>Bacillati</taxon>
        <taxon>Actinomycetota</taxon>
        <taxon>Actinomycetes</taxon>
        <taxon>Micrococcales</taxon>
        <taxon>Micrococcaceae</taxon>
        <taxon>Paenarthrobacter</taxon>
    </lineage>
</organism>
<dbReference type="eggNOG" id="COG1874">
    <property type="taxonomic scope" value="Bacteria"/>
</dbReference>
<dbReference type="GO" id="GO:0004565">
    <property type="term" value="F:beta-galactosidase activity"/>
    <property type="evidence" value="ECO:0007669"/>
    <property type="project" value="UniProtKB-EC"/>
</dbReference>
<dbReference type="RefSeq" id="WP_011775472.1">
    <property type="nucleotide sequence ID" value="NC_008711.1"/>
</dbReference>
<evidence type="ECO:0000256" key="4">
    <source>
        <dbReference type="PIRSR" id="PIRSR006336-1"/>
    </source>
</evidence>
<sequence>MNNALLSYHDAVLYRSGEPYRILAGAIHYFRVHPDLWQDRLRRLKAMGANTVDTYVAWNFHQPKRDEAPDFSGWRDLGRFMDLAAEEGLDVIVRPGPYICAEWDNGGFPSCLTGIPGIGLRCMDPVFTAAIEEWFDHLLPIVASRQTSAGGPVVAVQIENEYGSYGDDHEYIRWNRRALEERGITELLFTADGGTDYFLDGGAVEGTWATATLGSRGDEAVATWQRRRPGEPFFNVEFWGGWFDHWGEHHHGRDAEDAALEARKMLDLGGSLCAYMAHGGTNFGLRSGSNHDGTMLQPTVTSYDSDAPIAENGALTPKFHAFRKEFYRAQGVDDLPELPAALLADAPVLPAQSLPLSPGPELLELVRDAGKPVSSVKPLSFEQLGLDGGMVLYSSEAILPGRPDAPTESRLKITGLNDRAYVWVDGTFAGVLDDVNGSEGLPVTGTGIAAKLEILVENLGRINYGPLTGHGKGILGGVLVNQRYTFHWRQTPVDLAEWGPEDLEGLAGSDFEVGEPADTFIALPDSGKGFVWLNGFLLGRYWEKGPQVTLYAPAPLLKAGRNSIKVLELGKPGTVVELREAPDLGPEEAGPIKAAELP</sequence>
<evidence type="ECO:0000256" key="5">
    <source>
        <dbReference type="RuleBase" id="RU000675"/>
    </source>
</evidence>
<dbReference type="Pfam" id="PF21467">
    <property type="entry name" value="BetaGal_gal-bd"/>
    <property type="match status" value="1"/>
</dbReference>
<dbReference type="InterPro" id="IPR026283">
    <property type="entry name" value="B-gal_1-like"/>
</dbReference>
<evidence type="ECO:0000256" key="1">
    <source>
        <dbReference type="ARBA" id="ARBA00009809"/>
    </source>
</evidence>
<dbReference type="Gene3D" id="2.60.120.260">
    <property type="entry name" value="Galactose-binding domain-like"/>
    <property type="match status" value="2"/>
</dbReference>
<proteinExistence type="inferred from homology"/>
<feature type="domain" description="Beta-galactosidase 1-like first all-beta" evidence="8">
    <location>
        <begin position="378"/>
        <end position="493"/>
    </location>
</feature>
<keyword evidence="3 5" id="KW-0326">Glycosidase</keyword>
<evidence type="ECO:0000259" key="7">
    <source>
        <dbReference type="Pfam" id="PF01301"/>
    </source>
</evidence>
<protein>
    <recommendedName>
        <fullName evidence="5">Beta-galactosidase</fullName>
        <ecNumber evidence="5">3.2.1.23</ecNumber>
    </recommendedName>
</protein>
<dbReference type="InterPro" id="IPR019801">
    <property type="entry name" value="Glyco_hydro_35_CS"/>
</dbReference>
<dbReference type="Proteomes" id="UP000000637">
    <property type="component" value="Chromosome"/>
</dbReference>
<dbReference type="EMBL" id="CP000474">
    <property type="protein sequence ID" value="ABM07872.1"/>
    <property type="molecule type" value="Genomic_DNA"/>
</dbReference>
<dbReference type="STRING" id="290340.AAur_2821"/>
<dbReference type="Pfam" id="PF21317">
    <property type="entry name" value="BetaGal_ABD_1"/>
    <property type="match status" value="1"/>
</dbReference>
<dbReference type="GO" id="GO:0005975">
    <property type="term" value="P:carbohydrate metabolic process"/>
    <property type="evidence" value="ECO:0007669"/>
    <property type="project" value="InterPro"/>
</dbReference>
<evidence type="ECO:0000259" key="8">
    <source>
        <dbReference type="Pfam" id="PF21317"/>
    </source>
</evidence>
<evidence type="ECO:0000256" key="2">
    <source>
        <dbReference type="ARBA" id="ARBA00022801"/>
    </source>
</evidence>
<feature type="domain" description="Beta-galactosidase galactose-binding" evidence="9">
    <location>
        <begin position="510"/>
        <end position="562"/>
    </location>
</feature>
<dbReference type="InterPro" id="IPR031330">
    <property type="entry name" value="Gly_Hdrlase_35_cat"/>
</dbReference>
<feature type="active site" description="Proton donor" evidence="4">
    <location>
        <position position="161"/>
    </location>
</feature>
<evidence type="ECO:0000313" key="10">
    <source>
        <dbReference type="EMBL" id="ABM07872.1"/>
    </source>
</evidence>
<dbReference type="HOGENOM" id="CLU_007853_7_2_11"/>
<evidence type="ECO:0000313" key="11">
    <source>
        <dbReference type="Proteomes" id="UP000000637"/>
    </source>
</evidence>
<dbReference type="KEGG" id="aau:AAur_2821"/>
<name>A1R8G9_PAEAT</name>
<dbReference type="InterPro" id="IPR008979">
    <property type="entry name" value="Galactose-bd-like_sf"/>
</dbReference>
<dbReference type="Pfam" id="PF01301">
    <property type="entry name" value="Glyco_hydro_35"/>
    <property type="match status" value="1"/>
</dbReference>
<dbReference type="EC" id="3.2.1.23" evidence="5"/>
<dbReference type="PRINTS" id="PR00742">
    <property type="entry name" value="GLHYDRLASE35"/>
</dbReference>
<evidence type="ECO:0000259" key="9">
    <source>
        <dbReference type="Pfam" id="PF21467"/>
    </source>
</evidence>
<accession>A1R8G9</accession>
<comment type="catalytic activity">
    <reaction evidence="5">
        <text>Hydrolysis of terminal non-reducing beta-D-galactose residues in beta-D-galactosides.</text>
        <dbReference type="EC" id="3.2.1.23"/>
    </reaction>
</comment>
<keyword evidence="11" id="KW-1185">Reference proteome</keyword>
<dbReference type="OrthoDB" id="9813184at2"/>
<comment type="similarity">
    <text evidence="1 6">Belongs to the glycosyl hydrolase 35 family.</text>
</comment>
<dbReference type="AlphaFoldDB" id="A1R8G9"/>
<dbReference type="InterPro" id="IPR001944">
    <property type="entry name" value="Glycoside_Hdrlase_35"/>
</dbReference>
<dbReference type="InterPro" id="IPR017853">
    <property type="entry name" value="GH"/>
</dbReference>
<dbReference type="PIRSF" id="PIRSF006336">
    <property type="entry name" value="B-gal"/>
    <property type="match status" value="1"/>
</dbReference>
<dbReference type="SUPFAM" id="SSF49785">
    <property type="entry name" value="Galactose-binding domain-like"/>
    <property type="match status" value="1"/>
</dbReference>
<dbReference type="InterPro" id="IPR048912">
    <property type="entry name" value="BetaGal1-like_ABD1"/>
</dbReference>
<dbReference type="PANTHER" id="PTHR23421">
    <property type="entry name" value="BETA-GALACTOSIDASE RELATED"/>
    <property type="match status" value="1"/>
</dbReference>
<dbReference type="SUPFAM" id="SSF51445">
    <property type="entry name" value="(Trans)glycosidases"/>
    <property type="match status" value="1"/>
</dbReference>
<keyword evidence="2 5" id="KW-0378">Hydrolase</keyword>